<proteinExistence type="predicted"/>
<evidence type="ECO:0000313" key="2">
    <source>
        <dbReference type="EMBL" id="AEA12436.1"/>
    </source>
</evidence>
<keyword evidence="1" id="KW-0175">Coiled coil</keyword>
<dbReference type="eggNOG" id="arCOG03724">
    <property type="taxonomic scope" value="Archaea"/>
</dbReference>
<dbReference type="Proteomes" id="UP000008138">
    <property type="component" value="Chromosome"/>
</dbReference>
<organism evidence="2 3">
    <name type="scientific">Thermoproteus uzoniensis (strain 768-20)</name>
    <dbReference type="NCBI Taxonomy" id="999630"/>
    <lineage>
        <taxon>Archaea</taxon>
        <taxon>Thermoproteota</taxon>
        <taxon>Thermoprotei</taxon>
        <taxon>Thermoproteales</taxon>
        <taxon>Thermoproteaceae</taxon>
        <taxon>Thermoproteus</taxon>
    </lineage>
</organism>
<dbReference type="AlphaFoldDB" id="F2L5Z1"/>
<gene>
    <name evidence="2" type="ordered locus">TUZN_0953</name>
</gene>
<protein>
    <submittedName>
        <fullName evidence="2">PaREP15, putative coiled-coil protein</fullName>
    </submittedName>
</protein>
<dbReference type="KEGG" id="tuz:TUZN_0953"/>
<evidence type="ECO:0000256" key="1">
    <source>
        <dbReference type="SAM" id="Coils"/>
    </source>
</evidence>
<dbReference type="RefSeq" id="WP_013679772.1">
    <property type="nucleotide sequence ID" value="NC_015315.1"/>
</dbReference>
<feature type="coiled-coil region" evidence="1">
    <location>
        <begin position="40"/>
        <end position="88"/>
    </location>
</feature>
<keyword evidence="3" id="KW-1185">Reference proteome</keyword>
<evidence type="ECO:0000313" key="3">
    <source>
        <dbReference type="Proteomes" id="UP000008138"/>
    </source>
</evidence>
<accession>F2L5Z1</accession>
<reference key="2">
    <citation type="submission" date="2011-03" db="EMBL/GenBank/DDBJ databases">
        <title>Complete genome sequence of the thermoacidophilic crenarchaeon Thermoproteus uzoniensis 768-20.</title>
        <authorList>
            <person name="Mardanov A.V."/>
            <person name="Gumerov V.M."/>
            <person name="Beletsky A.V."/>
            <person name="Prokofeva M.I."/>
            <person name="Bonch-Osmolovskaya E.A."/>
            <person name="Ravin N.V."/>
            <person name="Skryabin K.G."/>
        </authorList>
    </citation>
    <scope>NUCLEOTIDE SEQUENCE</scope>
    <source>
        <strain>768-20</strain>
    </source>
</reference>
<reference evidence="2 3" key="1">
    <citation type="journal article" date="2011" name="J. Bacteriol.">
        <title>Complete genome sequence of the thermoacidophilic crenarchaeon Thermoproteus uzoniensis 768-20.</title>
        <authorList>
            <person name="Mardanov A.V."/>
            <person name="Gumerov V.M."/>
            <person name="Beletsky A.V."/>
            <person name="Prokofeva M.I."/>
            <person name="Bonch-Osmolovskaya E.A."/>
            <person name="Ravin N.V."/>
            <person name="Skryabin K.G."/>
        </authorList>
    </citation>
    <scope>NUCLEOTIDE SEQUENCE [LARGE SCALE GENOMIC DNA]</scope>
    <source>
        <strain evidence="2 3">768-20</strain>
    </source>
</reference>
<dbReference type="EMBL" id="CP002590">
    <property type="protein sequence ID" value="AEA12436.1"/>
    <property type="molecule type" value="Genomic_DNA"/>
</dbReference>
<dbReference type="HOGENOM" id="CLU_2406519_0_0_2"/>
<name>F2L5Z1_THEU7</name>
<dbReference type="GeneID" id="10360485"/>
<sequence>MSGEISPLVHEALRMAVEHALNKIKEGKKLSTEDIFLLYLGTILKEMADVRSEIARLEQRIDENNRRIDETNKRIDDVSIKNRRREQENRRP</sequence>